<dbReference type="Gene3D" id="3.40.50.720">
    <property type="entry name" value="NAD(P)-binding Rossmann-like Domain"/>
    <property type="match status" value="1"/>
</dbReference>
<protein>
    <submittedName>
        <fullName evidence="4">L-xylulose reductase</fullName>
    </submittedName>
</protein>
<dbReference type="GO" id="GO:0050664">
    <property type="term" value="F:oxidoreductase activity, acting on NAD(P)H, oxygen as acceptor"/>
    <property type="evidence" value="ECO:0007669"/>
    <property type="project" value="TreeGrafter"/>
</dbReference>
<dbReference type="FunFam" id="3.40.50.720:FF:000090">
    <property type="entry name" value="NADP-dependent mannitol dehydrogenase"/>
    <property type="match status" value="1"/>
</dbReference>
<dbReference type="Proteomes" id="UP000031192">
    <property type="component" value="Unassembled WGS sequence"/>
</dbReference>
<comment type="similarity">
    <text evidence="1">Belongs to the short-chain dehydrogenases/reductases (SDR) family.</text>
</comment>
<dbReference type="InterPro" id="IPR002347">
    <property type="entry name" value="SDR_fam"/>
</dbReference>
<dbReference type="AlphaFoldDB" id="A0A0B4GIA9"/>
<keyword evidence="3" id="KW-0560">Oxidoreductase</keyword>
<dbReference type="SUPFAM" id="SSF51735">
    <property type="entry name" value="NAD(P)-binding Rossmann-fold domains"/>
    <property type="match status" value="1"/>
</dbReference>
<evidence type="ECO:0000256" key="3">
    <source>
        <dbReference type="ARBA" id="ARBA00023002"/>
    </source>
</evidence>
<dbReference type="EMBL" id="AZNH01000096">
    <property type="protein sequence ID" value="KID82233.1"/>
    <property type="molecule type" value="Genomic_DNA"/>
</dbReference>
<dbReference type="GO" id="GO:0050085">
    <property type="term" value="F:mannitol 2-dehydrogenase (NADP+) activity"/>
    <property type="evidence" value="ECO:0007669"/>
    <property type="project" value="UniProtKB-ARBA"/>
</dbReference>
<dbReference type="OrthoDB" id="10254877at2759"/>
<dbReference type="InterPro" id="IPR036291">
    <property type="entry name" value="NAD(P)-bd_dom_sf"/>
</dbReference>
<evidence type="ECO:0000313" key="4">
    <source>
        <dbReference type="EMBL" id="KID82233.1"/>
    </source>
</evidence>
<dbReference type="PANTHER" id="PTHR43008:SF3">
    <property type="entry name" value="MANNITOL DEHYDROGENASE"/>
    <property type="match status" value="1"/>
</dbReference>
<evidence type="ECO:0000256" key="2">
    <source>
        <dbReference type="ARBA" id="ARBA00022857"/>
    </source>
</evidence>
<evidence type="ECO:0000256" key="1">
    <source>
        <dbReference type="ARBA" id="ARBA00006484"/>
    </source>
</evidence>
<keyword evidence="2" id="KW-0521">NADP</keyword>
<dbReference type="PANTHER" id="PTHR43008">
    <property type="entry name" value="BENZIL REDUCTASE"/>
    <property type="match status" value="1"/>
</dbReference>
<dbReference type="Pfam" id="PF13561">
    <property type="entry name" value="adh_short_C2"/>
    <property type="match status" value="1"/>
</dbReference>
<proteinExistence type="inferred from homology"/>
<evidence type="ECO:0000313" key="5">
    <source>
        <dbReference type="Proteomes" id="UP000031192"/>
    </source>
</evidence>
<keyword evidence="5" id="KW-1185">Reference proteome</keyword>
<dbReference type="PRINTS" id="PR00081">
    <property type="entry name" value="GDHRDH"/>
</dbReference>
<name>A0A0B4GIA9_METGA</name>
<sequence>MPLNVPAAHRLLDLLSLKGKVVIVTGASGPQGIGIEAARGCAEVGANIAITYTSRKEEADANIADLTTNYGVQAKAYRCDISDYASVEQLVHDVIRDFGKVDAFIANAGAVHHSTMLDASKQDWDRIINLNLNGTAYCAQVIGPHFRKQGHGSFVINASIGGHVAAMPIEFGSYSVAKAGCIHLAKTLANEWRGFARVNSISPGYIDTGLAGGIGNDILDAWNSMIPMGRQADPKELKGAFVYLVSDASSYTTGADILVDGGYCVR</sequence>
<dbReference type="HOGENOM" id="CLU_010194_1_1_1"/>
<organism evidence="4 5">
    <name type="scientific">Metarhizium guizhouense (strain ARSEF 977)</name>
    <dbReference type="NCBI Taxonomy" id="1276136"/>
    <lineage>
        <taxon>Eukaryota</taxon>
        <taxon>Fungi</taxon>
        <taxon>Dikarya</taxon>
        <taxon>Ascomycota</taxon>
        <taxon>Pezizomycotina</taxon>
        <taxon>Sordariomycetes</taxon>
        <taxon>Hypocreomycetidae</taxon>
        <taxon>Hypocreales</taxon>
        <taxon>Clavicipitaceae</taxon>
        <taxon>Metarhizium</taxon>
    </lineage>
</organism>
<comment type="caution">
    <text evidence="4">The sequence shown here is derived from an EMBL/GenBank/DDBJ whole genome shotgun (WGS) entry which is preliminary data.</text>
</comment>
<accession>A0A0B4GIA9</accession>
<reference evidence="4 5" key="1">
    <citation type="journal article" date="2014" name="Proc. Natl. Acad. Sci. U.S.A.">
        <title>Trajectory and genomic determinants of fungal-pathogen speciation and host adaptation.</title>
        <authorList>
            <person name="Hu X."/>
            <person name="Xiao G."/>
            <person name="Zheng P."/>
            <person name="Shang Y."/>
            <person name="Su Y."/>
            <person name="Zhang X."/>
            <person name="Liu X."/>
            <person name="Zhan S."/>
            <person name="St Leger R.J."/>
            <person name="Wang C."/>
        </authorList>
    </citation>
    <scope>NUCLEOTIDE SEQUENCE [LARGE SCALE GENOMIC DNA]</scope>
    <source>
        <strain evidence="4 5">ARSEF 977</strain>
    </source>
</reference>
<gene>
    <name evidence="4" type="ORF">MGU_10448</name>
</gene>
<dbReference type="GO" id="GO:0019594">
    <property type="term" value="P:mannitol metabolic process"/>
    <property type="evidence" value="ECO:0007669"/>
    <property type="project" value="UniProtKB-ARBA"/>
</dbReference>